<sequence length="352" mass="39424" precursor="true">MWIKQLKIFLLLASLITMVLLAGCSYKNPIDKPDKITIGLSMATLQEERWHRDIEALRAKAQAKGAEILFRNANNNINDQISQVKSLLSKDIDILVIVPQDAEKSQQAVQLARNKGIRVICYDRLIKNSNTDFYVSFDNIRVGEYMASLMVSKVPKGNYILINGAKTDYNSFMYNKGFKNILGKYLYEGSIKIVDEVWANDWKPEDAFKCVDKALRDGKKIDAIIAANDSLAGAAIKALSQRRLAGKVPVAGHDADISGCQRVAEGTQLLTVYKPIDQLAEKAIDVVLGLLNNDYYACNKFINDGESDIPYEMVEPVVVTKDTLVDTVISAGFHKLEDVYRNVPESKWPRKK</sequence>
<dbReference type="GO" id="GO:0030246">
    <property type="term" value="F:carbohydrate binding"/>
    <property type="evidence" value="ECO:0007669"/>
    <property type="project" value="TreeGrafter"/>
</dbReference>
<protein>
    <submittedName>
        <fullName evidence="4">Periplasmic sugar-binding protein</fullName>
    </submittedName>
</protein>
<proteinExistence type="predicted"/>
<dbReference type="GO" id="GO:0030288">
    <property type="term" value="C:outer membrane-bounded periplasmic space"/>
    <property type="evidence" value="ECO:0007669"/>
    <property type="project" value="TreeGrafter"/>
</dbReference>
<dbReference type="SUPFAM" id="SSF53822">
    <property type="entry name" value="Periplasmic binding protein-like I"/>
    <property type="match status" value="1"/>
</dbReference>
<dbReference type="STRING" id="394503.Ccel_0054"/>
<dbReference type="EMBL" id="CP001348">
    <property type="protein sequence ID" value="ACL74442.1"/>
    <property type="molecule type" value="Genomic_DNA"/>
</dbReference>
<dbReference type="AlphaFoldDB" id="B8I3W5"/>
<dbReference type="PROSITE" id="PS51257">
    <property type="entry name" value="PROKAR_LIPOPROTEIN"/>
    <property type="match status" value="1"/>
</dbReference>
<reference evidence="4 5" key="1">
    <citation type="submission" date="2009-01" db="EMBL/GenBank/DDBJ databases">
        <title>Complete sequence of Clostridium cellulolyticum H10.</title>
        <authorList>
            <consortium name="US DOE Joint Genome Institute"/>
            <person name="Lucas S."/>
            <person name="Copeland A."/>
            <person name="Lapidus A."/>
            <person name="Glavina del Rio T."/>
            <person name="Dalin E."/>
            <person name="Tice H."/>
            <person name="Bruce D."/>
            <person name="Goodwin L."/>
            <person name="Pitluck S."/>
            <person name="Chertkov O."/>
            <person name="Saunders E."/>
            <person name="Brettin T."/>
            <person name="Detter J.C."/>
            <person name="Han C."/>
            <person name="Larimer F."/>
            <person name="Land M."/>
            <person name="Hauser L."/>
            <person name="Kyrpides N."/>
            <person name="Ivanova N."/>
            <person name="Zhou J."/>
            <person name="Richardson P."/>
        </authorList>
    </citation>
    <scope>NUCLEOTIDE SEQUENCE [LARGE SCALE GENOMIC DNA]</scope>
    <source>
        <strain evidence="5">ATCC 35319 / DSM 5812 / JCM 6584 / H10</strain>
    </source>
</reference>
<dbReference type="Pfam" id="PF13407">
    <property type="entry name" value="Peripla_BP_4"/>
    <property type="match status" value="1"/>
</dbReference>
<dbReference type="PANTHER" id="PTHR30036:SF1">
    <property type="entry name" value="D-XYLOSE-BINDING PERIPLASMIC PROTEIN"/>
    <property type="match status" value="1"/>
</dbReference>
<accession>B8I3W5</accession>
<dbReference type="Gene3D" id="3.40.50.2300">
    <property type="match status" value="2"/>
</dbReference>
<comment type="subcellular location">
    <subcellularLocation>
        <location evidence="1">Cell envelope</location>
    </subcellularLocation>
</comment>
<evidence type="ECO:0000313" key="4">
    <source>
        <dbReference type="EMBL" id="ACL74442.1"/>
    </source>
</evidence>
<dbReference type="KEGG" id="cce:Ccel_0054"/>
<dbReference type="InterPro" id="IPR025997">
    <property type="entry name" value="SBP_2_dom"/>
</dbReference>
<dbReference type="PANTHER" id="PTHR30036">
    <property type="entry name" value="D-XYLOSE-BINDING PERIPLASMIC PROTEIN"/>
    <property type="match status" value="1"/>
</dbReference>
<evidence type="ECO:0000256" key="1">
    <source>
        <dbReference type="ARBA" id="ARBA00004196"/>
    </source>
</evidence>
<keyword evidence="2" id="KW-0732">Signal</keyword>
<keyword evidence="5" id="KW-1185">Reference proteome</keyword>
<name>B8I3W5_RUMCH</name>
<gene>
    <name evidence="4" type="ordered locus">Ccel_0054</name>
</gene>
<evidence type="ECO:0000313" key="5">
    <source>
        <dbReference type="Proteomes" id="UP000001349"/>
    </source>
</evidence>
<feature type="domain" description="Periplasmic binding protein" evidence="3">
    <location>
        <begin position="38"/>
        <end position="292"/>
    </location>
</feature>
<dbReference type="InterPro" id="IPR028082">
    <property type="entry name" value="Peripla_BP_I"/>
</dbReference>
<evidence type="ECO:0000256" key="2">
    <source>
        <dbReference type="ARBA" id="ARBA00022729"/>
    </source>
</evidence>
<dbReference type="Proteomes" id="UP000001349">
    <property type="component" value="Chromosome"/>
</dbReference>
<organism evidence="4 5">
    <name type="scientific">Ruminiclostridium cellulolyticum (strain ATCC 35319 / DSM 5812 / JCM 6584 / H10)</name>
    <name type="common">Clostridium cellulolyticum</name>
    <dbReference type="NCBI Taxonomy" id="394503"/>
    <lineage>
        <taxon>Bacteria</taxon>
        <taxon>Bacillati</taxon>
        <taxon>Bacillota</taxon>
        <taxon>Clostridia</taxon>
        <taxon>Eubacteriales</taxon>
        <taxon>Oscillospiraceae</taxon>
        <taxon>Ruminiclostridium</taxon>
    </lineage>
</organism>
<dbReference type="eggNOG" id="COG4213">
    <property type="taxonomic scope" value="Bacteria"/>
</dbReference>
<dbReference type="RefSeq" id="WP_012634509.1">
    <property type="nucleotide sequence ID" value="NC_011898.1"/>
</dbReference>
<dbReference type="InterPro" id="IPR050555">
    <property type="entry name" value="Bact_Solute-Bind_Prot2"/>
</dbReference>
<evidence type="ECO:0000259" key="3">
    <source>
        <dbReference type="Pfam" id="PF13407"/>
    </source>
</evidence>
<dbReference type="HOGENOM" id="CLU_037628_13_0_9"/>
<dbReference type="OrthoDB" id="9769193at2"/>